<reference evidence="1" key="2">
    <citation type="submission" date="2023-01" db="EMBL/GenBank/DDBJ databases">
        <title>Draft genome sequence of Portibacter lacus strain NBRC 108769.</title>
        <authorList>
            <person name="Sun Q."/>
            <person name="Mori K."/>
        </authorList>
    </citation>
    <scope>NUCLEOTIDE SEQUENCE</scope>
    <source>
        <strain evidence="1">NBRC 108769</strain>
    </source>
</reference>
<evidence type="ECO:0000313" key="2">
    <source>
        <dbReference type="Proteomes" id="UP001156666"/>
    </source>
</evidence>
<dbReference type="InterPro" id="IPR012440">
    <property type="entry name" value="DUF1641"/>
</dbReference>
<dbReference type="PANTHER" id="PTHR39180:SF2">
    <property type="entry name" value="DUF1641 DOMAIN-CONTAINING PROTEIN"/>
    <property type="match status" value="1"/>
</dbReference>
<dbReference type="RefSeq" id="WP_235291353.1">
    <property type="nucleotide sequence ID" value="NZ_BSOH01000014.1"/>
</dbReference>
<sequence>MIEAKLSVEDRLTRIENMLEKISMGIGQAPTMMAMATDSFDELIINKKREGINIEDSFENAFHLLSRLATPNISAMLEKLLDTMEQGPGLISIALDSVDESLRNANQGSTRLDERMNSVVHLLTQLTEPKMINQLNGLIKLADQSSGLVAMGMDTIDEFIDKSKILDPKNIDLVKKLGQSITEAQNQPPLEVGGVFGLLRALKDPDRQKSLGLVMNILKQLGKNL</sequence>
<evidence type="ECO:0000313" key="1">
    <source>
        <dbReference type="EMBL" id="GLR17684.1"/>
    </source>
</evidence>
<name>A0AA37WFJ0_9BACT</name>
<dbReference type="Proteomes" id="UP001156666">
    <property type="component" value="Unassembled WGS sequence"/>
</dbReference>
<gene>
    <name evidence="1" type="ORF">GCM10007940_22990</name>
</gene>
<evidence type="ECO:0008006" key="3">
    <source>
        <dbReference type="Google" id="ProtNLM"/>
    </source>
</evidence>
<protein>
    <recommendedName>
        <fullName evidence="3">DUF1641 domain-containing protein</fullName>
    </recommendedName>
</protein>
<dbReference type="AlphaFoldDB" id="A0AA37WFJ0"/>
<reference evidence="1" key="1">
    <citation type="journal article" date="2014" name="Int. J. Syst. Evol. Microbiol.">
        <title>Complete genome sequence of Corynebacterium casei LMG S-19264T (=DSM 44701T), isolated from a smear-ripened cheese.</title>
        <authorList>
            <consortium name="US DOE Joint Genome Institute (JGI-PGF)"/>
            <person name="Walter F."/>
            <person name="Albersmeier A."/>
            <person name="Kalinowski J."/>
            <person name="Ruckert C."/>
        </authorList>
    </citation>
    <scope>NUCLEOTIDE SEQUENCE</scope>
    <source>
        <strain evidence="1">NBRC 108769</strain>
    </source>
</reference>
<accession>A0AA37WFJ0</accession>
<keyword evidence="2" id="KW-1185">Reference proteome</keyword>
<proteinExistence type="predicted"/>
<comment type="caution">
    <text evidence="1">The sequence shown here is derived from an EMBL/GenBank/DDBJ whole genome shotgun (WGS) entry which is preliminary data.</text>
</comment>
<dbReference type="EMBL" id="BSOH01000014">
    <property type="protein sequence ID" value="GLR17684.1"/>
    <property type="molecule type" value="Genomic_DNA"/>
</dbReference>
<organism evidence="1 2">
    <name type="scientific">Portibacter lacus</name>
    <dbReference type="NCBI Taxonomy" id="1099794"/>
    <lineage>
        <taxon>Bacteria</taxon>
        <taxon>Pseudomonadati</taxon>
        <taxon>Bacteroidota</taxon>
        <taxon>Saprospiria</taxon>
        <taxon>Saprospirales</taxon>
        <taxon>Haliscomenobacteraceae</taxon>
        <taxon>Portibacter</taxon>
    </lineage>
</organism>
<dbReference type="Pfam" id="PF07849">
    <property type="entry name" value="DUF1641"/>
    <property type="match status" value="1"/>
</dbReference>
<dbReference type="PANTHER" id="PTHR39180">
    <property type="match status" value="1"/>
</dbReference>